<keyword evidence="3" id="KW-0560">Oxidoreductase</keyword>
<dbReference type="InterPro" id="IPR036188">
    <property type="entry name" value="FAD/NAD-bd_sf"/>
</dbReference>
<dbReference type="GO" id="GO:0050660">
    <property type="term" value="F:flavin adenine dinucleotide binding"/>
    <property type="evidence" value="ECO:0007669"/>
    <property type="project" value="InterPro"/>
</dbReference>
<dbReference type="InterPro" id="IPR020946">
    <property type="entry name" value="Flavin_mOase-like"/>
</dbReference>
<protein>
    <submittedName>
        <fullName evidence="4">Flavin-containing monooxygenase YUCCA9</fullName>
    </submittedName>
</protein>
<accession>A0A8H7CSL1</accession>
<evidence type="ECO:0000256" key="3">
    <source>
        <dbReference type="ARBA" id="ARBA00023002"/>
    </source>
</evidence>
<dbReference type="Pfam" id="PF00743">
    <property type="entry name" value="FMO-like"/>
    <property type="match status" value="1"/>
</dbReference>
<evidence type="ECO:0000313" key="4">
    <source>
        <dbReference type="EMBL" id="KAF7348700.1"/>
    </source>
</evidence>
<organism evidence="4 5">
    <name type="scientific">Mycena venus</name>
    <dbReference type="NCBI Taxonomy" id="2733690"/>
    <lineage>
        <taxon>Eukaryota</taxon>
        <taxon>Fungi</taxon>
        <taxon>Dikarya</taxon>
        <taxon>Basidiomycota</taxon>
        <taxon>Agaricomycotina</taxon>
        <taxon>Agaricomycetes</taxon>
        <taxon>Agaricomycetidae</taxon>
        <taxon>Agaricales</taxon>
        <taxon>Marasmiineae</taxon>
        <taxon>Mycenaceae</taxon>
        <taxon>Mycena</taxon>
    </lineage>
</organism>
<keyword evidence="2" id="KW-0274">FAD</keyword>
<dbReference type="SUPFAM" id="SSF51905">
    <property type="entry name" value="FAD/NAD(P)-binding domain"/>
    <property type="match status" value="1"/>
</dbReference>
<sequence length="287" mass="32520">MESAEWLGVYDRHTLAWPDIIQERCLEIEQHLYVLLIGAGQTGLNVAACFKQINIPTLIVEKNHRVGDNWRERYPTLTLYPIEAHYTSRFHVLHMHLPKFTPPYHHNWPIFKPHDKLAHSLEHYAESNNLVVRTNSIPTPTPTLTPTPTPTYDPVSQRWTVVIDREGKHLTFHPAHIVFAAGTLGALHQPSIHNTERCRGITPHTAHHHGGAPFAAKRVVVIGTENSAADICQDFSFHSARLRDHGAALVDVRRLCGQFVHAVEKIWPADVPMEVTQFKQNAMPFGC</sequence>
<keyword evidence="5" id="KW-1185">Reference proteome</keyword>
<dbReference type="PANTHER" id="PTHR43539:SF68">
    <property type="entry name" value="FLAVIN-BINDING MONOOXYGENASE-LIKE PROTEIN (AFU_ORTHOLOGUE AFUA_4G09220)"/>
    <property type="match status" value="1"/>
</dbReference>
<name>A0A8H7CSL1_9AGAR</name>
<proteinExistence type="predicted"/>
<dbReference type="Proteomes" id="UP000620124">
    <property type="component" value="Unassembled WGS sequence"/>
</dbReference>
<dbReference type="GO" id="GO:0004499">
    <property type="term" value="F:N,N-dimethylaniline monooxygenase activity"/>
    <property type="evidence" value="ECO:0007669"/>
    <property type="project" value="InterPro"/>
</dbReference>
<dbReference type="PANTHER" id="PTHR43539">
    <property type="entry name" value="FLAVIN-BINDING MONOOXYGENASE-LIKE PROTEIN (AFU_ORTHOLOGUE AFUA_4G09220)"/>
    <property type="match status" value="1"/>
</dbReference>
<dbReference type="InterPro" id="IPR050982">
    <property type="entry name" value="Auxin_biosynth/cation_transpt"/>
</dbReference>
<evidence type="ECO:0000313" key="5">
    <source>
        <dbReference type="Proteomes" id="UP000620124"/>
    </source>
</evidence>
<dbReference type="GO" id="GO:0050661">
    <property type="term" value="F:NADP binding"/>
    <property type="evidence" value="ECO:0007669"/>
    <property type="project" value="InterPro"/>
</dbReference>
<gene>
    <name evidence="4" type="ORF">MVEN_01388800</name>
</gene>
<keyword evidence="4" id="KW-0503">Monooxygenase</keyword>
<dbReference type="OrthoDB" id="3017486at2759"/>
<keyword evidence="1" id="KW-0285">Flavoprotein</keyword>
<dbReference type="Gene3D" id="3.50.50.60">
    <property type="entry name" value="FAD/NAD(P)-binding domain"/>
    <property type="match status" value="1"/>
</dbReference>
<dbReference type="EMBL" id="JACAZI010000011">
    <property type="protein sequence ID" value="KAF7348700.1"/>
    <property type="molecule type" value="Genomic_DNA"/>
</dbReference>
<reference evidence="4" key="1">
    <citation type="submission" date="2020-05" db="EMBL/GenBank/DDBJ databases">
        <title>Mycena genomes resolve the evolution of fungal bioluminescence.</title>
        <authorList>
            <person name="Tsai I.J."/>
        </authorList>
    </citation>
    <scope>NUCLEOTIDE SEQUENCE</scope>
    <source>
        <strain evidence="4">CCC161011</strain>
    </source>
</reference>
<comment type="caution">
    <text evidence="4">The sequence shown here is derived from an EMBL/GenBank/DDBJ whole genome shotgun (WGS) entry which is preliminary data.</text>
</comment>
<dbReference type="AlphaFoldDB" id="A0A8H7CSL1"/>
<evidence type="ECO:0000256" key="2">
    <source>
        <dbReference type="ARBA" id="ARBA00022827"/>
    </source>
</evidence>
<evidence type="ECO:0000256" key="1">
    <source>
        <dbReference type="ARBA" id="ARBA00022630"/>
    </source>
</evidence>